<accession>A0A3D4ZDX7</accession>
<dbReference type="FunFam" id="1.20.5.320:FF:000002">
    <property type="entry name" value="6-phosphogluconate dehydrogenase, decarboxylating"/>
    <property type="match status" value="1"/>
</dbReference>
<evidence type="ECO:0000256" key="8">
    <source>
        <dbReference type="ARBA" id="ARBA00023002"/>
    </source>
</evidence>
<dbReference type="Proteomes" id="UP001212263">
    <property type="component" value="Unassembled WGS sequence"/>
</dbReference>
<dbReference type="SUPFAM" id="SSF51735">
    <property type="entry name" value="NAD(P)-binding Rossmann-fold domains"/>
    <property type="match status" value="1"/>
</dbReference>
<evidence type="ECO:0000259" key="16">
    <source>
        <dbReference type="SMART" id="SM01350"/>
    </source>
</evidence>
<dbReference type="SUPFAM" id="SSF48179">
    <property type="entry name" value="6-phosphogluconate dehydrogenase C-terminal domain-like"/>
    <property type="match status" value="1"/>
</dbReference>
<dbReference type="InterPro" id="IPR006115">
    <property type="entry name" value="6PGDH_NADP-bd"/>
</dbReference>
<evidence type="ECO:0000256" key="2">
    <source>
        <dbReference type="ARBA" id="ARBA00004874"/>
    </source>
</evidence>
<dbReference type="EMBL" id="QSCO01000007">
    <property type="protein sequence ID" value="RGY07765.1"/>
    <property type="molecule type" value="Genomic_DNA"/>
</dbReference>
<comment type="similarity">
    <text evidence="3 12 15">Belongs to the 6-phosphogluconate dehydrogenase family.</text>
</comment>
<keyword evidence="9 15" id="KW-0311">Gluconate utilization</keyword>
<dbReference type="PANTHER" id="PTHR11811">
    <property type="entry name" value="6-PHOSPHOGLUCONATE DEHYDROGENASE"/>
    <property type="match status" value="1"/>
</dbReference>
<dbReference type="Pfam" id="PF00393">
    <property type="entry name" value="6PGD"/>
    <property type="match status" value="1"/>
</dbReference>
<feature type="binding site" description="in other chain" evidence="14">
    <location>
        <position position="107"/>
    </location>
    <ligand>
        <name>substrate</name>
        <note>ligand shared between dimeric partners</note>
    </ligand>
</feature>
<evidence type="ECO:0000256" key="15">
    <source>
        <dbReference type="RuleBase" id="RU000485"/>
    </source>
</evidence>
<dbReference type="FunFam" id="3.40.50.720:FF:000007">
    <property type="entry name" value="6-phosphogluconate dehydrogenase, decarboxylating"/>
    <property type="match status" value="1"/>
</dbReference>
<comment type="catalytic activity">
    <reaction evidence="11 12 15">
        <text>6-phospho-D-gluconate + NADP(+) = D-ribulose 5-phosphate + CO2 + NADPH</text>
        <dbReference type="Rhea" id="RHEA:10116"/>
        <dbReference type="ChEBI" id="CHEBI:16526"/>
        <dbReference type="ChEBI" id="CHEBI:57783"/>
        <dbReference type="ChEBI" id="CHEBI:58121"/>
        <dbReference type="ChEBI" id="CHEBI:58349"/>
        <dbReference type="ChEBI" id="CHEBI:58759"/>
        <dbReference type="EC" id="1.1.1.44"/>
    </reaction>
</comment>
<comment type="function">
    <text evidence="1 12">Catalyzes the oxidative decarboxylation of 6-phosphogluconate to ribulose 5-phosphate and CO(2), with concomitant reduction of NADP to NADPH.</text>
</comment>
<feature type="binding site" evidence="14">
    <location>
        <position position="449"/>
    </location>
    <ligand>
        <name>substrate</name>
        <note>ligand shared between dimeric partners</note>
    </ligand>
</feature>
<evidence type="ECO:0000256" key="6">
    <source>
        <dbReference type="ARBA" id="ARBA00018193"/>
    </source>
</evidence>
<dbReference type="RefSeq" id="WP_013612382.1">
    <property type="nucleotide sequence ID" value="NZ_JABWDG010000006.1"/>
</dbReference>
<reference evidence="20 21" key="1">
    <citation type="submission" date="2018-08" db="EMBL/GenBank/DDBJ databases">
        <title>A genome reference for cultivated species of the human gut microbiota.</title>
        <authorList>
            <person name="Zou Y."/>
            <person name="Xue W."/>
            <person name="Luo G."/>
        </authorList>
    </citation>
    <scope>NUCLEOTIDE SEQUENCE [LARGE SCALE GENOMIC DNA]</scope>
    <source>
        <strain evidence="18 20">AF14-6AC</strain>
        <strain evidence="19 21">OF03-11</strain>
    </source>
</reference>
<dbReference type="Pfam" id="PF03446">
    <property type="entry name" value="NAD_binding_2"/>
    <property type="match status" value="1"/>
</dbReference>
<comment type="subunit">
    <text evidence="4 12">Homodimer.</text>
</comment>
<dbReference type="PIRSF" id="PIRSF000109">
    <property type="entry name" value="6PGD"/>
    <property type="match status" value="1"/>
</dbReference>
<evidence type="ECO:0000313" key="21">
    <source>
        <dbReference type="Proteomes" id="UP000284434"/>
    </source>
</evidence>
<dbReference type="EMBL" id="QRYW01000002">
    <property type="protein sequence ID" value="RGV30363.1"/>
    <property type="molecule type" value="Genomic_DNA"/>
</dbReference>
<evidence type="ECO:0000256" key="13">
    <source>
        <dbReference type="PIRSR" id="PIRSR000109-1"/>
    </source>
</evidence>
<evidence type="ECO:0000256" key="12">
    <source>
        <dbReference type="PIRNR" id="PIRNR000109"/>
    </source>
</evidence>
<dbReference type="NCBIfam" id="NF006765">
    <property type="entry name" value="PRK09287.1"/>
    <property type="match status" value="1"/>
</dbReference>
<dbReference type="InterPro" id="IPR006184">
    <property type="entry name" value="6PGdom_BS"/>
</dbReference>
<evidence type="ECO:0000313" key="17">
    <source>
        <dbReference type="EMBL" id="MDB9223556.1"/>
    </source>
</evidence>
<keyword evidence="8 12" id="KW-0560">Oxidoreductase</keyword>
<evidence type="ECO:0000256" key="3">
    <source>
        <dbReference type="ARBA" id="ARBA00008419"/>
    </source>
</evidence>
<dbReference type="InterPro" id="IPR006113">
    <property type="entry name" value="6PGDH_Gnd/GntZ"/>
</dbReference>
<evidence type="ECO:0000256" key="1">
    <source>
        <dbReference type="ARBA" id="ARBA00002526"/>
    </source>
</evidence>
<feature type="binding site" description="in other chain" evidence="14">
    <location>
        <begin position="191"/>
        <end position="192"/>
    </location>
    <ligand>
        <name>substrate</name>
        <note>ligand shared between dimeric partners</note>
    </ligand>
</feature>
<organism evidence="18 20">
    <name type="scientific">Odoribacter splanchnicus</name>
    <dbReference type="NCBI Taxonomy" id="28118"/>
    <lineage>
        <taxon>Bacteria</taxon>
        <taxon>Pseudomonadati</taxon>
        <taxon>Bacteroidota</taxon>
        <taxon>Bacteroidia</taxon>
        <taxon>Bacteroidales</taxon>
        <taxon>Odoribacteraceae</taxon>
        <taxon>Odoribacter</taxon>
    </lineage>
</organism>
<dbReference type="GO" id="GO:0006098">
    <property type="term" value="P:pentose-phosphate shunt"/>
    <property type="evidence" value="ECO:0007669"/>
    <property type="project" value="UniProtKB-UniPathway"/>
</dbReference>
<gene>
    <name evidence="17" type="primary">gnd</name>
    <name evidence="18" type="ORF">DWW24_01435</name>
    <name evidence="19" type="ORF">DXA53_06565</name>
    <name evidence="17" type="ORF">PN645_11120</name>
</gene>
<dbReference type="PROSITE" id="PS00461">
    <property type="entry name" value="6PGD"/>
    <property type="match status" value="1"/>
</dbReference>
<evidence type="ECO:0000256" key="5">
    <source>
        <dbReference type="ARBA" id="ARBA00013011"/>
    </source>
</evidence>
<keyword evidence="7 12" id="KW-0521">NADP</keyword>
<evidence type="ECO:0000256" key="10">
    <source>
        <dbReference type="ARBA" id="ARBA00023126"/>
    </source>
</evidence>
<dbReference type="EC" id="1.1.1.44" evidence="5 12"/>
<dbReference type="EMBL" id="JAQMRD010000013">
    <property type="protein sequence ID" value="MDB9223556.1"/>
    <property type="molecule type" value="Genomic_DNA"/>
</dbReference>
<dbReference type="OMA" id="CVTHVGP"/>
<evidence type="ECO:0000313" key="19">
    <source>
        <dbReference type="EMBL" id="RGY07765.1"/>
    </source>
</evidence>
<dbReference type="SMART" id="SM01350">
    <property type="entry name" value="6PGD"/>
    <property type="match status" value="1"/>
</dbReference>
<dbReference type="Gene3D" id="3.40.50.720">
    <property type="entry name" value="NAD(P)-binding Rossmann-like Domain"/>
    <property type="match status" value="1"/>
</dbReference>
<dbReference type="InterPro" id="IPR036291">
    <property type="entry name" value="NAD(P)-bd_dom_sf"/>
</dbReference>
<dbReference type="Proteomes" id="UP000283426">
    <property type="component" value="Unassembled WGS sequence"/>
</dbReference>
<feature type="active site" description="Proton acceptor" evidence="13">
    <location>
        <position position="188"/>
    </location>
</feature>
<dbReference type="InterPro" id="IPR006183">
    <property type="entry name" value="Pgluconate_DH"/>
</dbReference>
<feature type="binding site" description="in other chain" evidence="14">
    <location>
        <begin position="133"/>
        <end position="135"/>
    </location>
    <ligand>
        <name>substrate</name>
        <note>ligand shared between dimeric partners</note>
    </ligand>
</feature>
<dbReference type="GO" id="GO:0004616">
    <property type="term" value="F:phosphogluconate dehydrogenase (decarboxylating) activity"/>
    <property type="evidence" value="ECO:0007669"/>
    <property type="project" value="UniProtKB-EC"/>
</dbReference>
<dbReference type="InterPro" id="IPR006114">
    <property type="entry name" value="6PGDH_C"/>
</dbReference>
<sequence>MHTSDIGLIGLAVMGENLALNFESKGFTVSVFNRLHPGKENVVDRFLRGRGAGKHFIATYSIPELVASLKRPRKVMMMIRAGAPVDEMIQELLPHLEPGDVIIDGGNSDFRDTERRVKEVEARGMLYVGTGISGGEIGALTGPSVMPGGSPAAWPLVKDLLQGIAAKLDDGTPCCEWIGSGGAGHYVKMVHNGIEYGDMQLIAESYFMLRKYGQLENDEIADIFAGWNKGELNSYLIGITADICRVRDTDGGYLLDRILDIAGQKGTGKWTAEAALEESDPLTLITEAVHARFLSAMADERSKASALYRSENNDIHEHAGLPDLLRHALYASKLISYAQGFSLLKKASEHYQWNLDYGMLAKIWRKGCIIRSVFLEQITRAYHALPGLENLLFDDFFRNRILEALPAWRKITADCLLSGIPIPCMAAALTYFDGLRTERSSANLIQAQRDYFGAHTYERTDMERGQFFHTDWNETGGNVSGTYNA</sequence>
<dbReference type="GeneID" id="61275425"/>
<feature type="binding site" description="in other chain" evidence="14">
    <location>
        <position position="265"/>
    </location>
    <ligand>
        <name>substrate</name>
        <note>ligand shared between dimeric partners</note>
    </ligand>
</feature>
<dbReference type="InterPro" id="IPR008927">
    <property type="entry name" value="6-PGluconate_DH-like_C_sf"/>
</dbReference>
<feature type="binding site" description="in other chain" evidence="14">
    <location>
        <position position="196"/>
    </location>
    <ligand>
        <name>substrate</name>
        <note>ligand shared between dimeric partners</note>
    </ligand>
</feature>
<dbReference type="InterPro" id="IPR013328">
    <property type="entry name" value="6PGD_dom2"/>
</dbReference>
<dbReference type="NCBIfam" id="TIGR00873">
    <property type="entry name" value="gnd"/>
    <property type="match status" value="1"/>
</dbReference>
<feature type="domain" description="6-phosphogluconate dehydrogenase C-terminal" evidence="16">
    <location>
        <begin position="184"/>
        <end position="473"/>
    </location>
</feature>
<evidence type="ECO:0000256" key="11">
    <source>
        <dbReference type="ARBA" id="ARBA00048640"/>
    </source>
</evidence>
<name>A0A3D4ZDX7_9BACT</name>
<evidence type="ECO:0000313" key="20">
    <source>
        <dbReference type="Proteomes" id="UP000283426"/>
    </source>
</evidence>
<dbReference type="FunFam" id="1.10.1040.10:FF:000002">
    <property type="entry name" value="6-phosphogluconate dehydrogenase, decarboxylating"/>
    <property type="match status" value="1"/>
</dbReference>
<dbReference type="UniPathway" id="UPA00115">
    <property type="reaction ID" value="UER00410"/>
</dbReference>
<dbReference type="PRINTS" id="PR00076">
    <property type="entry name" value="6PGDHDRGNASE"/>
</dbReference>
<dbReference type="Proteomes" id="UP000284434">
    <property type="component" value="Unassembled WGS sequence"/>
</dbReference>
<dbReference type="GO" id="GO:0050661">
    <property type="term" value="F:NADP binding"/>
    <property type="evidence" value="ECO:0007669"/>
    <property type="project" value="InterPro"/>
</dbReference>
<keyword evidence="10 12" id="KW-0570">Pentose shunt</keyword>
<proteinExistence type="inferred from homology"/>
<feature type="active site" description="Proton donor" evidence="13">
    <location>
        <position position="195"/>
    </location>
</feature>
<dbReference type="GO" id="GO:0019521">
    <property type="term" value="P:D-gluconate metabolic process"/>
    <property type="evidence" value="ECO:0007669"/>
    <property type="project" value="UniProtKB-KW"/>
</dbReference>
<feature type="binding site" description="in other chain" evidence="14">
    <location>
        <position position="292"/>
    </location>
    <ligand>
        <name>substrate</name>
        <note>ligand shared between dimeric partners</note>
    </ligand>
</feature>
<evidence type="ECO:0000256" key="9">
    <source>
        <dbReference type="ARBA" id="ARBA00023064"/>
    </source>
</evidence>
<dbReference type="AlphaFoldDB" id="A0A3D4ZDX7"/>
<comment type="caution">
    <text evidence="18">The sequence shown here is derived from an EMBL/GenBank/DDBJ whole genome shotgun (WGS) entry which is preliminary data.</text>
</comment>
<reference evidence="17" key="2">
    <citation type="submission" date="2023-01" db="EMBL/GenBank/DDBJ databases">
        <title>Human gut microbiome strain richness.</title>
        <authorList>
            <person name="Chen-Liaw A."/>
        </authorList>
    </citation>
    <scope>NUCLEOTIDE SEQUENCE</scope>
    <source>
        <strain evidence="17">RTP21484st1_B7_RTP21484_190118</strain>
    </source>
</reference>
<evidence type="ECO:0000256" key="14">
    <source>
        <dbReference type="PIRSR" id="PIRSR000109-2"/>
    </source>
</evidence>
<dbReference type="Gene3D" id="1.10.1040.10">
    <property type="entry name" value="N-(1-d-carboxylethyl)-l-norvaline Dehydrogenase, domain 2"/>
    <property type="match status" value="1"/>
</dbReference>
<protein>
    <recommendedName>
        <fullName evidence="6 12">6-phosphogluconate dehydrogenase, decarboxylating</fullName>
        <ecNumber evidence="5 12">1.1.1.44</ecNumber>
    </recommendedName>
</protein>
<evidence type="ECO:0000313" key="18">
    <source>
        <dbReference type="EMBL" id="RGV30363.1"/>
    </source>
</evidence>
<feature type="binding site" evidence="14">
    <location>
        <position position="455"/>
    </location>
    <ligand>
        <name>substrate</name>
        <note>ligand shared between dimeric partners</note>
    </ligand>
</feature>
<evidence type="ECO:0000256" key="4">
    <source>
        <dbReference type="ARBA" id="ARBA00011738"/>
    </source>
</evidence>
<dbReference type="Gene3D" id="1.20.5.320">
    <property type="entry name" value="6-Phosphogluconate Dehydrogenase, domain 3"/>
    <property type="match status" value="1"/>
</dbReference>
<evidence type="ECO:0000256" key="7">
    <source>
        <dbReference type="ARBA" id="ARBA00022857"/>
    </source>
</evidence>
<comment type="pathway">
    <text evidence="2 12 15">Carbohydrate degradation; pentose phosphate pathway; D-ribulose 5-phosphate from D-glucose 6-phosphate (oxidative stage): step 3/3.</text>
</comment>